<comment type="caution">
    <text evidence="1">The sequence shown here is derived from an EMBL/GenBank/DDBJ whole genome shotgun (WGS) entry which is preliminary data.</text>
</comment>
<proteinExistence type="predicted"/>
<reference evidence="1" key="1">
    <citation type="submission" date="2018-11" db="EMBL/GenBank/DDBJ databases">
        <authorList>
            <consortium name="Pathogen Informatics"/>
        </authorList>
    </citation>
    <scope>NUCLEOTIDE SEQUENCE</scope>
</reference>
<sequence length="92" mass="10710">MTPTDFHQHLHRDSVIVVECVIYTVRYSSSIPVEGTGETQTRLRYQSSLTEKALGEARRNQLCLNNEAYSHQGYFDDSTRYFSICHGQRDFF</sequence>
<name>A0A3S5FCC5_9PLAT</name>
<keyword evidence="2" id="KW-1185">Reference proteome</keyword>
<gene>
    <name evidence="1" type="ORF">PXEA_LOCUS5109</name>
</gene>
<dbReference type="Proteomes" id="UP000784294">
    <property type="component" value="Unassembled WGS sequence"/>
</dbReference>
<protein>
    <submittedName>
        <fullName evidence="1">Uncharacterized protein</fullName>
    </submittedName>
</protein>
<evidence type="ECO:0000313" key="1">
    <source>
        <dbReference type="EMBL" id="VEL11669.1"/>
    </source>
</evidence>
<organism evidence="1 2">
    <name type="scientific">Protopolystoma xenopodis</name>
    <dbReference type="NCBI Taxonomy" id="117903"/>
    <lineage>
        <taxon>Eukaryota</taxon>
        <taxon>Metazoa</taxon>
        <taxon>Spiralia</taxon>
        <taxon>Lophotrochozoa</taxon>
        <taxon>Platyhelminthes</taxon>
        <taxon>Monogenea</taxon>
        <taxon>Polyopisthocotylea</taxon>
        <taxon>Polystomatidea</taxon>
        <taxon>Polystomatidae</taxon>
        <taxon>Protopolystoma</taxon>
    </lineage>
</organism>
<evidence type="ECO:0000313" key="2">
    <source>
        <dbReference type="Proteomes" id="UP000784294"/>
    </source>
</evidence>
<accession>A0A3S5FCC5</accession>
<dbReference type="EMBL" id="CAAALY010012482">
    <property type="protein sequence ID" value="VEL11669.1"/>
    <property type="molecule type" value="Genomic_DNA"/>
</dbReference>
<dbReference type="AlphaFoldDB" id="A0A3S5FCC5"/>